<dbReference type="Pfam" id="PF23666">
    <property type="entry name" value="Rcc01698_C"/>
    <property type="match status" value="1"/>
</dbReference>
<organism evidence="5 6">
    <name type="scientific">Cognatishimia activa</name>
    <dbReference type="NCBI Taxonomy" id="1715691"/>
    <lineage>
        <taxon>Bacteria</taxon>
        <taxon>Pseudomonadati</taxon>
        <taxon>Pseudomonadota</taxon>
        <taxon>Alphaproteobacteria</taxon>
        <taxon>Rhodobacterales</taxon>
        <taxon>Paracoccaceae</taxon>
        <taxon>Cognatishimia</taxon>
    </lineage>
</organism>
<dbReference type="SUPFAM" id="SSF51445">
    <property type="entry name" value="(Trans)glycosidases"/>
    <property type="match status" value="1"/>
</dbReference>
<dbReference type="InterPro" id="IPR017853">
    <property type="entry name" value="GH"/>
</dbReference>
<dbReference type="STRING" id="1715691.TA5113_03247"/>
<gene>
    <name evidence="5" type="ORF">TA5114_02757</name>
</gene>
<dbReference type="InterPro" id="IPR025195">
    <property type="entry name" value="GTA_TIM_dom"/>
</dbReference>
<dbReference type="EMBL" id="CYUE01000021">
    <property type="protein sequence ID" value="CUK26938.1"/>
    <property type="molecule type" value="Genomic_DNA"/>
</dbReference>
<reference evidence="6" key="1">
    <citation type="submission" date="2015-09" db="EMBL/GenBank/DDBJ databases">
        <authorList>
            <person name="Rodrigo-Torres Lidia"/>
            <person name="Arahal R.David."/>
        </authorList>
    </citation>
    <scope>NUCLEOTIDE SEQUENCE [LARGE SCALE GENOMIC DNA]</scope>
    <source>
        <strain evidence="6">CECT 5114</strain>
    </source>
</reference>
<sequence>MTTMVLSAAGAAIGGAIGGSVFGLSSVAIGRFVGGVAGRAIDQRILGSGGAAVETGRIDRYRITGSAEGRAVSQVYGRMRIAGHVIWATRFQEAATTSGGGKGAPPQPKRTEFSYSVSLAIALCEGEISGVTRLWADGREISMQDVTMRVYPGDDTQLPDPKIEAVEGAGTVPAYRGTAYVVFEDLELGQFGNRIPQFSFEVSRPSPKTQFEADIEPAQATRAVALIPGTGEYALATEPVYYENGPGRKWAANVNSPSGQADFVSALNVLEGDLPNCEAASLIVSWFGNDLRCGECLIRPMVEKDEFEGSMPWRVAGLTRGSAEAMPTQDERPIYGGTPTDQSVIQAIEHMHAQGKAVMYYPFILMDQLDENGLPDPWTGADDQPVLPWRGRVTLSVAPGKAGSPDGTAVADAEVADFFGTAAASDFAVSDGNVTYSGPNEWRYRRFILHQAALCKAAGGVESFCIGSEMRGLTWIRGAGGAFVAVNALIDLLKEVRSVLGPDVKLSYAADWSEYFGYQPQDGSGDRYFHLDALWADEDIDFIGIDNYMPLSDWRDGSEHADAGFGSIYDLDYLSANIEGGEGYDWYYHSEEAREAQIRTPITDGAHGEPWIYRYKDVRNWWENAHHERVGGVRLEEATEWEPRSKPIVFTELGCAAIDKGTNQPNKFLDPKSSESTAPHYSNGQPDEYIQHQYLKAQYRYWGDETNNPVSEVYGGPMIDMSRAFVWAWDSRPFPWFPRNSDLWSDGDNFRRGHWLSGRASHRSLASVVREICERAGVRAFDVSGLHGVVRGFATHEVGELRRSLQPLMLRYGFDVVERAGVLTFVMRGKAPVLALDEETLAVTADLPVGPERMREAEAETVGRVRLEAVSALADYETLAEEGVFADDPSEAVSQSELNIVMERGEARQVAERWLAESRLAQDTVRFALPMSKLAARVGDVVSLLDANGAPQSYRIDRMEAAEAIQCEATRVSERVYQPRSLELEEGVLPAFNTPIPMTPLFMDLPLITGDELPHSPHVVAVADPWPGEAVIYSAVGDNDFRLNTTLSHAPIVGVLETELRPGTPGAWDRSAPFRVRMITGHLQSVDPSAVLEGANVAAIGDGTPGNWEVLQFTEAELVGPDTYEVSICLRWQNGSERVDASGWPAGSWFVLLDQNKEQLDLPAASIGLERTYRVGPASRPLSDPIYIQESHTFAGNGLRPYAPVHLRAIPQVSGDIEIGWIRRTRVGGDSWGVTEVPLGEEVEAYVVEIYSGELLLRREELKEARWTYSASDQSDDGVNGVIEIHVAQVSALYGPGHAARTQIAIS</sequence>
<keyword evidence="6" id="KW-1185">Reference proteome</keyword>
<evidence type="ECO:0000259" key="4">
    <source>
        <dbReference type="Pfam" id="PF23666"/>
    </source>
</evidence>
<feature type="domain" description="Rcc01698-like C-terminal" evidence="4">
    <location>
        <begin position="1052"/>
        <end position="1151"/>
    </location>
</feature>
<evidence type="ECO:0000259" key="2">
    <source>
        <dbReference type="Pfam" id="PF13547"/>
    </source>
</evidence>
<feature type="domain" description="Tip attachment protein J" evidence="3">
    <location>
        <begin position="801"/>
        <end position="960"/>
    </location>
</feature>
<evidence type="ECO:0008006" key="7">
    <source>
        <dbReference type="Google" id="ProtNLM"/>
    </source>
</evidence>
<feature type="compositionally biased region" description="Polar residues" evidence="1">
    <location>
        <begin position="674"/>
        <end position="685"/>
    </location>
</feature>
<dbReference type="CDD" id="cd19607">
    <property type="entry name" value="GTA_TIM-barrel-like"/>
    <property type="match status" value="1"/>
</dbReference>
<dbReference type="Proteomes" id="UP000051184">
    <property type="component" value="Unassembled WGS sequence"/>
</dbReference>
<proteinExistence type="predicted"/>
<dbReference type="RefSeq" id="WP_058315863.1">
    <property type="nucleotide sequence ID" value="NZ_CYUE01000021.1"/>
</dbReference>
<dbReference type="Pfam" id="PF13547">
    <property type="entry name" value="GTA_TIM"/>
    <property type="match status" value="1"/>
</dbReference>
<evidence type="ECO:0000313" key="5">
    <source>
        <dbReference type="EMBL" id="CUK26938.1"/>
    </source>
</evidence>
<feature type="domain" description="GTA TIM-barrel-like" evidence="2">
    <location>
        <begin position="442"/>
        <end position="738"/>
    </location>
</feature>
<dbReference type="Gene3D" id="3.20.20.80">
    <property type="entry name" value="Glycosidases"/>
    <property type="match status" value="1"/>
</dbReference>
<evidence type="ECO:0000313" key="6">
    <source>
        <dbReference type="Proteomes" id="UP000051184"/>
    </source>
</evidence>
<evidence type="ECO:0000256" key="1">
    <source>
        <dbReference type="SAM" id="MobiDB-lite"/>
    </source>
</evidence>
<name>A0A0P1ITR6_9RHOB</name>
<feature type="region of interest" description="Disordered" evidence="1">
    <location>
        <begin position="662"/>
        <end position="686"/>
    </location>
</feature>
<dbReference type="Pfam" id="PF13550">
    <property type="entry name" value="Phage-tail_3"/>
    <property type="match status" value="1"/>
</dbReference>
<accession>A0A0P1ITR6</accession>
<protein>
    <recommendedName>
        <fullName evidence="7">Host specificity protein</fullName>
    </recommendedName>
</protein>
<evidence type="ECO:0000259" key="3">
    <source>
        <dbReference type="Pfam" id="PF13550"/>
    </source>
</evidence>
<dbReference type="InterPro" id="IPR032876">
    <property type="entry name" value="J_dom"/>
</dbReference>
<dbReference type="InterPro" id="IPR056490">
    <property type="entry name" value="Rcc01698_C"/>
</dbReference>
<dbReference type="OrthoDB" id="8445115at2"/>